<sequence length="137" mass="15607">MNPNNLILLFLSKFKTAEAYFLFLQKMTPDHLLNYREVQKCLSASHLKRRAIISQRSILSRFKRPQPYSHTLSIGVTNLGCKLTPWTTPHPSIVLTLCYHACWIKGTFGNARVISQIGANHRVGFTGTRTICQPMCM</sequence>
<evidence type="ECO:0000313" key="2">
    <source>
        <dbReference type="Proteomes" id="UP000215914"/>
    </source>
</evidence>
<proteinExistence type="predicted"/>
<dbReference type="InParanoid" id="A0A251TTI0"/>
<dbReference type="Proteomes" id="UP000215914">
    <property type="component" value="Chromosome 9"/>
</dbReference>
<keyword evidence="2" id="KW-1185">Reference proteome</keyword>
<dbReference type="EMBL" id="CM007898">
    <property type="protein sequence ID" value="OTG14435.1"/>
    <property type="molecule type" value="Genomic_DNA"/>
</dbReference>
<dbReference type="AlphaFoldDB" id="A0A251TTI0"/>
<organism evidence="1 2">
    <name type="scientific">Helianthus annuus</name>
    <name type="common">Common sunflower</name>
    <dbReference type="NCBI Taxonomy" id="4232"/>
    <lineage>
        <taxon>Eukaryota</taxon>
        <taxon>Viridiplantae</taxon>
        <taxon>Streptophyta</taxon>
        <taxon>Embryophyta</taxon>
        <taxon>Tracheophyta</taxon>
        <taxon>Spermatophyta</taxon>
        <taxon>Magnoliopsida</taxon>
        <taxon>eudicotyledons</taxon>
        <taxon>Gunneridae</taxon>
        <taxon>Pentapetalae</taxon>
        <taxon>asterids</taxon>
        <taxon>campanulids</taxon>
        <taxon>Asterales</taxon>
        <taxon>Asteraceae</taxon>
        <taxon>Asteroideae</taxon>
        <taxon>Heliantheae alliance</taxon>
        <taxon>Heliantheae</taxon>
        <taxon>Helianthus</taxon>
    </lineage>
</organism>
<gene>
    <name evidence="1" type="ORF">HannXRQ_Chr09g0249331</name>
</gene>
<evidence type="ECO:0000313" key="1">
    <source>
        <dbReference type="EMBL" id="OTG14435.1"/>
    </source>
</evidence>
<accession>A0A251TTI0</accession>
<reference evidence="2" key="1">
    <citation type="journal article" date="2017" name="Nature">
        <title>The sunflower genome provides insights into oil metabolism, flowering and Asterid evolution.</title>
        <authorList>
            <person name="Badouin H."/>
            <person name="Gouzy J."/>
            <person name="Grassa C.J."/>
            <person name="Murat F."/>
            <person name="Staton S.E."/>
            <person name="Cottret L."/>
            <person name="Lelandais-Briere C."/>
            <person name="Owens G.L."/>
            <person name="Carrere S."/>
            <person name="Mayjonade B."/>
            <person name="Legrand L."/>
            <person name="Gill N."/>
            <person name="Kane N.C."/>
            <person name="Bowers J.E."/>
            <person name="Hubner S."/>
            <person name="Bellec A."/>
            <person name="Berard A."/>
            <person name="Berges H."/>
            <person name="Blanchet N."/>
            <person name="Boniface M.C."/>
            <person name="Brunel D."/>
            <person name="Catrice O."/>
            <person name="Chaidir N."/>
            <person name="Claudel C."/>
            <person name="Donnadieu C."/>
            <person name="Faraut T."/>
            <person name="Fievet G."/>
            <person name="Helmstetter N."/>
            <person name="King M."/>
            <person name="Knapp S.J."/>
            <person name="Lai Z."/>
            <person name="Le Paslier M.C."/>
            <person name="Lippi Y."/>
            <person name="Lorenzon L."/>
            <person name="Mandel J.R."/>
            <person name="Marage G."/>
            <person name="Marchand G."/>
            <person name="Marquand E."/>
            <person name="Bret-Mestries E."/>
            <person name="Morien E."/>
            <person name="Nambeesan S."/>
            <person name="Nguyen T."/>
            <person name="Pegot-Espagnet P."/>
            <person name="Pouilly N."/>
            <person name="Raftis F."/>
            <person name="Sallet E."/>
            <person name="Schiex T."/>
            <person name="Thomas J."/>
            <person name="Vandecasteele C."/>
            <person name="Vares D."/>
            <person name="Vear F."/>
            <person name="Vautrin S."/>
            <person name="Crespi M."/>
            <person name="Mangin B."/>
            <person name="Burke J.M."/>
            <person name="Salse J."/>
            <person name="Munos S."/>
            <person name="Vincourt P."/>
            <person name="Rieseberg L.H."/>
            <person name="Langlade N.B."/>
        </authorList>
    </citation>
    <scope>NUCLEOTIDE SEQUENCE [LARGE SCALE GENOMIC DNA]</scope>
    <source>
        <strain evidence="2">cv. SF193</strain>
    </source>
</reference>
<protein>
    <submittedName>
        <fullName evidence="1">Uncharacterized protein</fullName>
    </submittedName>
</protein>
<name>A0A251TTI0_HELAN</name>